<dbReference type="CDD" id="cd14473">
    <property type="entry name" value="FERM_B-lobe"/>
    <property type="match status" value="1"/>
</dbReference>
<dbReference type="SUPFAM" id="SSF50729">
    <property type="entry name" value="PH domain-like"/>
    <property type="match status" value="1"/>
</dbReference>
<dbReference type="Gene3D" id="1.20.80.60">
    <property type="match status" value="1"/>
</dbReference>
<dbReference type="InterPro" id="IPR041788">
    <property type="entry name" value="FARP1/FARP2/FRMD7_FERM_C"/>
</dbReference>
<organism evidence="2 3">
    <name type="scientific">Trichuris suis</name>
    <name type="common">pig whipworm</name>
    <dbReference type="NCBI Taxonomy" id="68888"/>
    <lineage>
        <taxon>Eukaryota</taxon>
        <taxon>Metazoa</taxon>
        <taxon>Ecdysozoa</taxon>
        <taxon>Nematoda</taxon>
        <taxon>Enoplea</taxon>
        <taxon>Dorylaimia</taxon>
        <taxon>Trichinellida</taxon>
        <taxon>Trichuridae</taxon>
        <taxon>Trichuris</taxon>
    </lineage>
</organism>
<dbReference type="CDD" id="cd13193">
    <property type="entry name" value="FERM_C_FARP1-like"/>
    <property type="match status" value="1"/>
</dbReference>
<dbReference type="InterPro" id="IPR035963">
    <property type="entry name" value="FERM_2"/>
</dbReference>
<feature type="domain" description="FERM" evidence="1">
    <location>
        <begin position="34"/>
        <end position="307"/>
    </location>
</feature>
<name>A0A085M318_9BILA</name>
<dbReference type="InterPro" id="IPR019749">
    <property type="entry name" value="Band_41_domain"/>
</dbReference>
<dbReference type="InterPro" id="IPR019747">
    <property type="entry name" value="FERM_CS"/>
</dbReference>
<dbReference type="InterPro" id="IPR018979">
    <property type="entry name" value="FERM_N"/>
</dbReference>
<accession>A0A085M318</accession>
<dbReference type="InterPro" id="IPR011993">
    <property type="entry name" value="PH-like_dom_sf"/>
</dbReference>
<dbReference type="Gene3D" id="2.30.29.30">
    <property type="entry name" value="Pleckstrin-homology domain (PH domain)/Phosphotyrosine-binding domain (PTB)"/>
    <property type="match status" value="1"/>
</dbReference>
<dbReference type="Pfam" id="PF09379">
    <property type="entry name" value="FERM_N"/>
    <property type="match status" value="1"/>
</dbReference>
<dbReference type="PROSITE" id="PS50057">
    <property type="entry name" value="FERM_3"/>
    <property type="match status" value="1"/>
</dbReference>
<dbReference type="SMART" id="SM01196">
    <property type="entry name" value="FERM_C"/>
    <property type="match status" value="1"/>
</dbReference>
<dbReference type="Pfam" id="PF08736">
    <property type="entry name" value="FA"/>
    <property type="match status" value="1"/>
</dbReference>
<sequence>MDCVATSDRSTKVIPQGVGAPPYSDYSSKNGKVMCIQVQLLDDTISVFHLGHRSVGAALYEEVFRHLNVIETDYFGLQFFDVDGCRRWLEKSKSILKQLTACKSQPRLYFIVKFYTPNPADLEEEYTRYLFALQIKRDLACGELMCSENTAAVLASYIVQCKDAQLPTFAMVNLFAAECGDFCAEDYPDHTGMMPAESDIALLETARRCEFYGIKFHQAKDVEGTAVSLTVLHLGLKVYHQLYCVNTFSWAKVRKLCFKRKHFLVKLHPETYGLYGDSISFIFESRHECKLFWKKCVEHHAFFRCAEISRAPKGRSRLFAKGCSFRYDGRTQRQLVEYLREHVRKREPFSRPVLSGFNRSNVKQYTLPLVPFDDSSAKTSQSDSELGSSYSSYVNYKPQRSFAKENVAIPSPEVTSSTVIAPTCHTLPKSKKPSHGDIRPPDTIISDFKFATCDAHPRSEMFIYDTAEELREENDGSRLKTWATQSPQDQENISQGSYHLSETELLAQEADRRNNMSTSADSAVALGMGPLVTFDRVRPKSTESLKTRSVNFAEPNPAAVCSQAAPSSEVDVIVAKQKPIPPPKPKLGLSNLKSAPSGPLRICNDPRYAVVKHKVLDGDIPYILHVRELRVPKTNEPRPQDTMPASTAAAGDAVQPAATSVEVPFQGNNLRTNFITFKGSETTAAPSFPGGSRVAHAAKTMKGRLAEATDLNEQTCLPFSYTLNEGIASTNAYISCHIAPVGVRVEYLLLRADSDFRRTLNAREVRA</sequence>
<dbReference type="SUPFAM" id="SSF47031">
    <property type="entry name" value="Second domain of FERM"/>
    <property type="match status" value="1"/>
</dbReference>
<dbReference type="InterPro" id="IPR051835">
    <property type="entry name" value="RAC1-GEF"/>
</dbReference>
<dbReference type="GO" id="GO:0005085">
    <property type="term" value="F:guanyl-nucleotide exchange factor activity"/>
    <property type="evidence" value="ECO:0007669"/>
    <property type="project" value="TreeGrafter"/>
</dbReference>
<protein>
    <recommendedName>
        <fullName evidence="1">FERM domain-containing protein</fullName>
    </recommendedName>
</protein>
<dbReference type="InterPro" id="IPR000299">
    <property type="entry name" value="FERM_domain"/>
</dbReference>
<dbReference type="InterPro" id="IPR029071">
    <property type="entry name" value="Ubiquitin-like_domsf"/>
</dbReference>
<dbReference type="SMART" id="SM00295">
    <property type="entry name" value="B41"/>
    <property type="match status" value="1"/>
</dbReference>
<dbReference type="InterPro" id="IPR014847">
    <property type="entry name" value="FA"/>
</dbReference>
<evidence type="ECO:0000313" key="2">
    <source>
        <dbReference type="EMBL" id="KFD51614.1"/>
    </source>
</evidence>
<evidence type="ECO:0000259" key="1">
    <source>
        <dbReference type="PROSITE" id="PS50057"/>
    </source>
</evidence>
<dbReference type="InterPro" id="IPR018980">
    <property type="entry name" value="FERM_PH-like_C"/>
</dbReference>
<dbReference type="FunFam" id="2.30.29.30:FF:000002">
    <property type="entry name" value="Band 4.1-like protein 5 isoform 1"/>
    <property type="match status" value="1"/>
</dbReference>
<dbReference type="PROSITE" id="PS00660">
    <property type="entry name" value="FERM_1"/>
    <property type="match status" value="1"/>
</dbReference>
<gene>
    <name evidence="2" type="ORF">M513_07493</name>
</gene>
<dbReference type="Pfam" id="PF00373">
    <property type="entry name" value="FERM_M"/>
    <property type="match status" value="1"/>
</dbReference>
<dbReference type="PANTHER" id="PTHR45858:SF5">
    <property type="entry name" value="MOESIN_EZRIN_RADIXIN HOMOLOG 1"/>
    <property type="match status" value="1"/>
</dbReference>
<proteinExistence type="predicted"/>
<evidence type="ECO:0000313" key="3">
    <source>
        <dbReference type="Proteomes" id="UP000030764"/>
    </source>
</evidence>
<dbReference type="SMART" id="SM01195">
    <property type="entry name" value="FA"/>
    <property type="match status" value="1"/>
</dbReference>
<dbReference type="PRINTS" id="PR00935">
    <property type="entry name" value="BAND41"/>
</dbReference>
<reference evidence="2 3" key="1">
    <citation type="journal article" date="2014" name="Nat. Genet.">
        <title>Genome and transcriptome of the porcine whipworm Trichuris suis.</title>
        <authorList>
            <person name="Jex A.R."/>
            <person name="Nejsum P."/>
            <person name="Schwarz E.M."/>
            <person name="Hu L."/>
            <person name="Young N.D."/>
            <person name="Hall R.S."/>
            <person name="Korhonen P.K."/>
            <person name="Liao S."/>
            <person name="Thamsborg S."/>
            <person name="Xia J."/>
            <person name="Xu P."/>
            <person name="Wang S."/>
            <person name="Scheerlinck J.P."/>
            <person name="Hofmann A."/>
            <person name="Sternberg P.W."/>
            <person name="Wang J."/>
            <person name="Gasser R.B."/>
        </authorList>
    </citation>
    <scope>NUCLEOTIDE SEQUENCE [LARGE SCALE GENOMIC DNA]</scope>
    <source>
        <strain evidence="2">DCEP-RM93M</strain>
    </source>
</reference>
<dbReference type="EMBL" id="KL363237">
    <property type="protein sequence ID" value="KFD51614.1"/>
    <property type="molecule type" value="Genomic_DNA"/>
</dbReference>
<dbReference type="Gene3D" id="3.10.20.90">
    <property type="entry name" value="Phosphatidylinositol 3-kinase Catalytic Subunit, Chain A, domain 1"/>
    <property type="match status" value="1"/>
</dbReference>
<dbReference type="Proteomes" id="UP000030764">
    <property type="component" value="Unassembled WGS sequence"/>
</dbReference>
<dbReference type="Pfam" id="PF09380">
    <property type="entry name" value="FERM_C"/>
    <property type="match status" value="1"/>
</dbReference>
<dbReference type="InterPro" id="IPR019748">
    <property type="entry name" value="FERM_central"/>
</dbReference>
<dbReference type="AlphaFoldDB" id="A0A085M318"/>
<dbReference type="SUPFAM" id="SSF54236">
    <property type="entry name" value="Ubiquitin-like"/>
    <property type="match status" value="1"/>
</dbReference>
<keyword evidence="3" id="KW-1185">Reference proteome</keyword>
<dbReference type="FunFam" id="3.10.20.90:FF:000040">
    <property type="entry name" value="FERM, RhoGEF and pleckstrin domain-containing protein"/>
    <property type="match status" value="1"/>
</dbReference>
<dbReference type="PANTHER" id="PTHR45858">
    <property type="entry name" value="FERM DOMAIN CONTAINING PROTEIN"/>
    <property type="match status" value="1"/>
</dbReference>